<evidence type="ECO:0000256" key="1">
    <source>
        <dbReference type="ARBA" id="ARBA00023015"/>
    </source>
</evidence>
<proteinExistence type="predicted"/>
<dbReference type="CDD" id="cd05013">
    <property type="entry name" value="SIS_RpiR"/>
    <property type="match status" value="1"/>
</dbReference>
<dbReference type="SUPFAM" id="SSF46689">
    <property type="entry name" value="Homeodomain-like"/>
    <property type="match status" value="1"/>
</dbReference>
<keyword evidence="2" id="KW-0238">DNA-binding</keyword>
<feature type="domain" description="HTH rpiR-type" evidence="5">
    <location>
        <begin position="92"/>
        <end position="168"/>
    </location>
</feature>
<gene>
    <name evidence="6" type="ORF">MTBBW1_340006</name>
</gene>
<dbReference type="Pfam" id="PF01380">
    <property type="entry name" value="SIS"/>
    <property type="match status" value="1"/>
</dbReference>
<organism evidence="6 7">
    <name type="scientific">Desulfamplus magnetovallimortis</name>
    <dbReference type="NCBI Taxonomy" id="1246637"/>
    <lineage>
        <taxon>Bacteria</taxon>
        <taxon>Pseudomonadati</taxon>
        <taxon>Thermodesulfobacteriota</taxon>
        <taxon>Desulfobacteria</taxon>
        <taxon>Desulfobacterales</taxon>
        <taxon>Desulfobacteraceae</taxon>
        <taxon>Desulfamplus</taxon>
    </lineage>
</organism>
<dbReference type="InterPro" id="IPR000281">
    <property type="entry name" value="HTH_RpiR"/>
</dbReference>
<feature type="region of interest" description="Disordered" evidence="4">
    <location>
        <begin position="66"/>
        <end position="94"/>
    </location>
</feature>
<dbReference type="GO" id="GO:0003700">
    <property type="term" value="F:DNA-binding transcription factor activity"/>
    <property type="evidence" value="ECO:0007669"/>
    <property type="project" value="InterPro"/>
</dbReference>
<dbReference type="GO" id="GO:0003677">
    <property type="term" value="F:DNA binding"/>
    <property type="evidence" value="ECO:0007669"/>
    <property type="project" value="UniProtKB-KW"/>
</dbReference>
<dbReference type="GO" id="GO:0097367">
    <property type="term" value="F:carbohydrate derivative binding"/>
    <property type="evidence" value="ECO:0007669"/>
    <property type="project" value="InterPro"/>
</dbReference>
<evidence type="ECO:0000256" key="3">
    <source>
        <dbReference type="ARBA" id="ARBA00023163"/>
    </source>
</evidence>
<dbReference type="PANTHER" id="PTHR30514">
    <property type="entry name" value="GLUCOKINASE"/>
    <property type="match status" value="1"/>
</dbReference>
<dbReference type="InterPro" id="IPR035472">
    <property type="entry name" value="RpiR-like_SIS"/>
</dbReference>
<evidence type="ECO:0000256" key="2">
    <source>
        <dbReference type="ARBA" id="ARBA00023125"/>
    </source>
</evidence>
<protein>
    <recommendedName>
        <fullName evidence="5">HTH rpiR-type domain-containing protein</fullName>
    </recommendedName>
</protein>
<name>A0A1W1HG47_9BACT</name>
<dbReference type="GO" id="GO:1901135">
    <property type="term" value="P:carbohydrate derivative metabolic process"/>
    <property type="evidence" value="ECO:0007669"/>
    <property type="project" value="InterPro"/>
</dbReference>
<dbReference type="EMBL" id="FWEV01000268">
    <property type="protein sequence ID" value="SLM31454.1"/>
    <property type="molecule type" value="Genomic_DNA"/>
</dbReference>
<sequence>MPETATIYIDIYFIDMFNQEKFKFMNDFISSGSNCNNPSRESASFFSDKEGADALASKVVLSEELDAEPPVAGSKSAFPDSERENSFQDSSHPAIRNIMGRMDELTPKAKILGKYIVQNPGKVVLMTTKQLAEACGTSEATVVRFANGVGYKGYGDLQQSLKDFVSTGVNLPDRSDMEKMRQEPGIDRLHRVVFEELSELRLLYEMIDVNIMNDFVSQMIASHDIYIVGSRISYAFAYYMGWAMTKVRKGISILKGSDSTAIDTLSNAPDDSLVVLVATTRYPNELIKISKLTRRLGHKLLVITDSSTSPVIQFADLALVVPLKSVPFIGTPSNMLCVIKYIVQEVAAGQGEMLKIHQERVEQIYLENDLLFNIRSW</sequence>
<dbReference type="InterPro" id="IPR009057">
    <property type="entry name" value="Homeodomain-like_sf"/>
</dbReference>
<keyword evidence="1" id="KW-0805">Transcription regulation</keyword>
<dbReference type="Pfam" id="PF01418">
    <property type="entry name" value="HTH_6"/>
    <property type="match status" value="1"/>
</dbReference>
<accession>A0A1W1HG47</accession>
<dbReference type="Gene3D" id="3.40.50.10490">
    <property type="entry name" value="Glucose-6-phosphate isomerase like protein, domain 1"/>
    <property type="match status" value="1"/>
</dbReference>
<evidence type="ECO:0000313" key="7">
    <source>
        <dbReference type="Proteomes" id="UP000191931"/>
    </source>
</evidence>
<keyword evidence="7" id="KW-1185">Reference proteome</keyword>
<dbReference type="PANTHER" id="PTHR30514:SF18">
    <property type="entry name" value="RPIR-FAMILY TRANSCRIPTIONAL REGULATOR"/>
    <property type="match status" value="1"/>
</dbReference>
<dbReference type="InterPro" id="IPR047640">
    <property type="entry name" value="RpiR-like"/>
</dbReference>
<dbReference type="STRING" id="1246637.MTBBW1_340006"/>
<evidence type="ECO:0000259" key="5">
    <source>
        <dbReference type="PROSITE" id="PS51071"/>
    </source>
</evidence>
<evidence type="ECO:0000256" key="4">
    <source>
        <dbReference type="SAM" id="MobiDB-lite"/>
    </source>
</evidence>
<evidence type="ECO:0000313" key="6">
    <source>
        <dbReference type="EMBL" id="SLM31454.1"/>
    </source>
</evidence>
<dbReference type="PROSITE" id="PS51071">
    <property type="entry name" value="HTH_RPIR"/>
    <property type="match status" value="1"/>
</dbReference>
<dbReference type="SUPFAM" id="SSF53697">
    <property type="entry name" value="SIS domain"/>
    <property type="match status" value="1"/>
</dbReference>
<dbReference type="Proteomes" id="UP000191931">
    <property type="component" value="Unassembled WGS sequence"/>
</dbReference>
<dbReference type="AlphaFoldDB" id="A0A1W1HG47"/>
<reference evidence="6 7" key="1">
    <citation type="submission" date="2017-03" db="EMBL/GenBank/DDBJ databases">
        <authorList>
            <person name="Afonso C.L."/>
            <person name="Miller P.J."/>
            <person name="Scott M.A."/>
            <person name="Spackman E."/>
            <person name="Goraichik I."/>
            <person name="Dimitrov K.M."/>
            <person name="Suarez D.L."/>
            <person name="Swayne D.E."/>
        </authorList>
    </citation>
    <scope>NUCLEOTIDE SEQUENCE [LARGE SCALE GENOMIC DNA]</scope>
    <source>
        <strain evidence="6">PRJEB14757</strain>
    </source>
</reference>
<dbReference type="InterPro" id="IPR001347">
    <property type="entry name" value="SIS_dom"/>
</dbReference>
<dbReference type="InterPro" id="IPR046348">
    <property type="entry name" value="SIS_dom_sf"/>
</dbReference>
<dbReference type="Gene3D" id="1.10.10.10">
    <property type="entry name" value="Winged helix-like DNA-binding domain superfamily/Winged helix DNA-binding domain"/>
    <property type="match status" value="1"/>
</dbReference>
<dbReference type="InterPro" id="IPR036388">
    <property type="entry name" value="WH-like_DNA-bd_sf"/>
</dbReference>
<keyword evidence="3" id="KW-0804">Transcription</keyword>